<protein>
    <recommendedName>
        <fullName evidence="3">Flagellar biosynthesis protein FlgN</fullName>
    </recommendedName>
</protein>
<name>A0A2T6CEG6_9RHOB</name>
<organism evidence="1 2">
    <name type="scientific">Sulfitobacter mediterraneus</name>
    <dbReference type="NCBI Taxonomy" id="83219"/>
    <lineage>
        <taxon>Bacteria</taxon>
        <taxon>Pseudomonadati</taxon>
        <taxon>Pseudomonadota</taxon>
        <taxon>Alphaproteobacteria</taxon>
        <taxon>Rhodobacterales</taxon>
        <taxon>Roseobacteraceae</taxon>
        <taxon>Sulfitobacter</taxon>
    </lineage>
</organism>
<dbReference type="AlphaFoldDB" id="A0A2T6CEG6"/>
<dbReference type="Proteomes" id="UP000244092">
    <property type="component" value="Unassembled WGS sequence"/>
</dbReference>
<dbReference type="Gene3D" id="1.20.58.300">
    <property type="entry name" value="FlgN-like"/>
    <property type="match status" value="1"/>
</dbReference>
<dbReference type="SUPFAM" id="SSF140566">
    <property type="entry name" value="FlgN-like"/>
    <property type="match status" value="1"/>
</dbReference>
<proteinExistence type="predicted"/>
<dbReference type="GO" id="GO:0044780">
    <property type="term" value="P:bacterial-type flagellum assembly"/>
    <property type="evidence" value="ECO:0007669"/>
    <property type="project" value="InterPro"/>
</dbReference>
<comment type="caution">
    <text evidence="1">The sequence shown here is derived from an EMBL/GenBank/DDBJ whole genome shotgun (WGS) entry which is preliminary data.</text>
</comment>
<gene>
    <name evidence="1" type="ORF">C8N31_105100</name>
</gene>
<dbReference type="InterPro" id="IPR036679">
    <property type="entry name" value="FlgN-like_sf"/>
</dbReference>
<dbReference type="EMBL" id="QBKU01000005">
    <property type="protein sequence ID" value="PTX73903.1"/>
    <property type="molecule type" value="Genomic_DNA"/>
</dbReference>
<dbReference type="RefSeq" id="WP_235190177.1">
    <property type="nucleotide sequence ID" value="NZ_CANMAK010000003.1"/>
</dbReference>
<accession>A0A2T6CEG6</accession>
<evidence type="ECO:0000313" key="2">
    <source>
        <dbReference type="Proteomes" id="UP000244092"/>
    </source>
</evidence>
<evidence type="ECO:0008006" key="3">
    <source>
        <dbReference type="Google" id="ProtNLM"/>
    </source>
</evidence>
<evidence type="ECO:0000313" key="1">
    <source>
        <dbReference type="EMBL" id="PTX73903.1"/>
    </source>
</evidence>
<reference evidence="1 2" key="1">
    <citation type="submission" date="2018-04" db="EMBL/GenBank/DDBJ databases">
        <title>Genomic Encyclopedia of Archaeal and Bacterial Type Strains, Phase II (KMG-II): from individual species to whole genera.</title>
        <authorList>
            <person name="Goeker M."/>
        </authorList>
    </citation>
    <scope>NUCLEOTIDE SEQUENCE [LARGE SCALE GENOMIC DNA]</scope>
    <source>
        <strain evidence="1 2">DSM 12244</strain>
    </source>
</reference>
<sequence>MQPQSTDLALDDLSALLDAEREALIGGDLESLADMYSTKEALIGSVNQNPEKHDLKSLEALDRKVRRNQLLLDGALEGIREVARRMAALRETKGSLETYGADGRKHSIEMNAETSVEKRA</sequence>